<evidence type="ECO:0000256" key="6">
    <source>
        <dbReference type="ARBA" id="ARBA00023242"/>
    </source>
</evidence>
<dbReference type="GO" id="GO:0033314">
    <property type="term" value="P:mitotic DNA replication checkpoint signaling"/>
    <property type="evidence" value="ECO:0007669"/>
    <property type="project" value="TreeGrafter"/>
</dbReference>
<keyword evidence="3" id="KW-0547">Nucleotide-binding</keyword>
<feature type="region of interest" description="Disordered" evidence="8">
    <location>
        <begin position="1"/>
        <end position="32"/>
    </location>
</feature>
<feature type="region of interest" description="Disordered" evidence="8">
    <location>
        <begin position="583"/>
        <end position="657"/>
    </location>
</feature>
<dbReference type="GO" id="GO:0005524">
    <property type="term" value="F:ATP binding"/>
    <property type="evidence" value="ECO:0007669"/>
    <property type="project" value="UniProtKB-KW"/>
</dbReference>
<dbReference type="InterPro" id="IPR004582">
    <property type="entry name" value="Checkpoint_prot_Rad17_Rad24"/>
</dbReference>
<dbReference type="EMBL" id="UXSR01005647">
    <property type="protein sequence ID" value="VDD83130.1"/>
    <property type="molecule type" value="Genomic_DNA"/>
</dbReference>
<gene>
    <name evidence="9" type="ORF">MCOS_LOCUS9133</name>
</gene>
<dbReference type="Pfam" id="PF03215">
    <property type="entry name" value="Rad17"/>
    <property type="match status" value="1"/>
</dbReference>
<evidence type="ECO:0000256" key="3">
    <source>
        <dbReference type="ARBA" id="ARBA00022741"/>
    </source>
</evidence>
<evidence type="ECO:0008006" key="11">
    <source>
        <dbReference type="Google" id="ProtNLM"/>
    </source>
</evidence>
<dbReference type="GO" id="GO:0003689">
    <property type="term" value="F:DNA clamp loader activity"/>
    <property type="evidence" value="ECO:0007669"/>
    <property type="project" value="TreeGrafter"/>
</dbReference>
<evidence type="ECO:0000256" key="5">
    <source>
        <dbReference type="ARBA" id="ARBA00022840"/>
    </source>
</evidence>
<evidence type="ECO:0000256" key="2">
    <source>
        <dbReference type="ARBA" id="ARBA00006168"/>
    </source>
</evidence>
<dbReference type="GO" id="GO:0003682">
    <property type="term" value="F:chromatin binding"/>
    <property type="evidence" value="ECO:0007669"/>
    <property type="project" value="TreeGrafter"/>
</dbReference>
<feature type="compositionally biased region" description="Basic and acidic residues" evidence="8">
    <location>
        <begin position="645"/>
        <end position="657"/>
    </location>
</feature>
<keyword evidence="7" id="KW-0131">Cell cycle</keyword>
<dbReference type="Gene3D" id="3.40.50.300">
    <property type="entry name" value="P-loop containing nucleotide triphosphate hydrolases"/>
    <property type="match status" value="1"/>
</dbReference>
<evidence type="ECO:0000313" key="9">
    <source>
        <dbReference type="EMBL" id="VDD83130.1"/>
    </source>
</evidence>
<keyword evidence="4" id="KW-0227">DNA damage</keyword>
<reference evidence="9 10" key="1">
    <citation type="submission" date="2018-10" db="EMBL/GenBank/DDBJ databases">
        <authorList>
            <consortium name="Pathogen Informatics"/>
        </authorList>
    </citation>
    <scope>NUCLEOTIDE SEQUENCE [LARGE SCALE GENOMIC DNA]</scope>
</reference>
<dbReference type="GO" id="GO:0005634">
    <property type="term" value="C:nucleus"/>
    <property type="evidence" value="ECO:0007669"/>
    <property type="project" value="UniProtKB-SubCell"/>
</dbReference>
<organism evidence="9 10">
    <name type="scientific">Mesocestoides corti</name>
    <name type="common">Flatworm</name>
    <dbReference type="NCBI Taxonomy" id="53468"/>
    <lineage>
        <taxon>Eukaryota</taxon>
        <taxon>Metazoa</taxon>
        <taxon>Spiralia</taxon>
        <taxon>Lophotrochozoa</taxon>
        <taxon>Platyhelminthes</taxon>
        <taxon>Cestoda</taxon>
        <taxon>Eucestoda</taxon>
        <taxon>Cyclophyllidea</taxon>
        <taxon>Mesocestoididae</taxon>
        <taxon>Mesocestoides</taxon>
    </lineage>
</organism>
<dbReference type="InterPro" id="IPR027417">
    <property type="entry name" value="P-loop_NTPase"/>
</dbReference>
<feature type="region of interest" description="Disordered" evidence="8">
    <location>
        <begin position="437"/>
        <end position="563"/>
    </location>
</feature>
<comment type="subcellular location">
    <subcellularLocation>
        <location evidence="1">Nucleus</location>
    </subcellularLocation>
</comment>
<dbReference type="InterPro" id="IPR006886">
    <property type="entry name" value="RNA_pol_III_Rpc5"/>
</dbReference>
<evidence type="ECO:0000256" key="8">
    <source>
        <dbReference type="SAM" id="MobiDB-lite"/>
    </source>
</evidence>
<accession>A0A0R3UMZ0</accession>
<keyword evidence="10" id="KW-1185">Reference proteome</keyword>
<feature type="compositionally biased region" description="Polar residues" evidence="8">
    <location>
        <begin position="537"/>
        <end position="554"/>
    </location>
</feature>
<evidence type="ECO:0000256" key="1">
    <source>
        <dbReference type="ARBA" id="ARBA00004123"/>
    </source>
</evidence>
<dbReference type="GO" id="GO:0006351">
    <property type="term" value="P:DNA-templated transcription"/>
    <property type="evidence" value="ECO:0007669"/>
    <property type="project" value="InterPro"/>
</dbReference>
<dbReference type="Proteomes" id="UP000267029">
    <property type="component" value="Unassembled WGS sequence"/>
</dbReference>
<sequence>MESVKTERTPGVVKEHKNRDKNRPLETEHLRSSRIKATLDHLEINVSDGRRANAKASSEKKDSYTLRSTPAKIDASLLGYFINGECHFVPLKPNVLIMDNIKQPVKVPELTDEQVEDQVSSSSLAKPTVVSARLRSEAENFGAKRAASRRKTAENDSDLMYLSQLQLTAWKPARFRCHRLANAFDHRAVLMCPMEQISNECSDDFTKDVCEDLLLSKIRDEANEYVFFIIVNFISVDVCKVKRFVEELKKQPTLDEFVRSILLKAHVIRFDKLLESLRDRFPNKDLVNANSVIPILNKFAVLLCGWWVVKSDVLYPPNTFSEHASVPSPQLIRARDYVMAVFHRGDHLTRKTVSSIAKLPSLEVTEILEHLGTRISSGYRGHTNHWEFRQPDYNFIRRYPDVVHQHATGWELRIRQLCSQLKLERLVTDGVQKRRRCCSGRLSSESDTDNDSTLRTGTKRRRSRLFSLSPDPLPVSTRPPASKRARTRSMCDPSGHHHHRRRHNHQPLSPTLRRTEVLNTRPIPPLFSESGADKSPALTSPQRQLEANASQDKSVSPEASELPPLEATVPARIHQAPVAEANTFKPEPASPKQHDNEFEGPSEQQTAAAPTPMEYSPPVLQPEPRRRPSPNKTPSTSALVGGDGITEKVEEPSRREPAYTMTEDPVICSFVQEKLQSHPILALSELTKACQPFLASLGDQISKDPAVPPGSEAEREVLKLQLHNVVLAVGGRELRINWPQVPSSLPKQPLFVAPVAVEFGDPSSPLHQVREAILERFEVSPFVTYGIIKKKLAETGLKIPDNTLRSTIKKDIAIHHDKLREITEVCTKAKAQKKGIVVLTGPPGCSKSTCLLAVCRSLGYQPPLRWEEVDLEGEDIASNELQHFEEFLLRSARYSVTGSLDANSISLDSQPFVGSPQVVLIENLPYGLSDQPSRFHNYLRLFLAQLVVPTLLAFVFTKSSSASSAGTPGTSSFDNLTLNRLFPPDIKQELAIERIDFNPIAPSIMLRALTRIVGLVSKENGIAVPPKSFIQRLVASSSGDIRLAMNSLQFSMMRGHTSKKKTHLGADFYERDCGLDFFHALGKILHAKRIDNSTAVSETYLPPHLSNWKRAPLSFCPESVLDRSGLCGDDFVAWLHENYLAFHDTAESSFDVLQWISARLGWSDAHLSGGMNWRLGLTPSADRNSTSACSAGDHYGALVAARSIAIWPPSVHRFRPLKAPQLKHFDLHRRDVFETLRQSFESAFSLEGNRLRDFVVGGWRWCLLDRLPLEIKALGPKFPGDVDLASSICFFKKVNGPVDVACRQGSWFNKRPRRHELDKVVSAGAERYDSSEVDNYEADQISIDEHFSDEEDPLPRL</sequence>
<feature type="compositionally biased region" description="Polar residues" evidence="8">
    <location>
        <begin position="441"/>
        <end position="456"/>
    </location>
</feature>
<dbReference type="GO" id="GO:0000077">
    <property type="term" value="P:DNA damage checkpoint signaling"/>
    <property type="evidence" value="ECO:0007669"/>
    <property type="project" value="TreeGrafter"/>
</dbReference>
<evidence type="ECO:0000256" key="4">
    <source>
        <dbReference type="ARBA" id="ARBA00022763"/>
    </source>
</evidence>
<evidence type="ECO:0000256" key="7">
    <source>
        <dbReference type="ARBA" id="ARBA00023306"/>
    </source>
</evidence>
<evidence type="ECO:0000313" key="10">
    <source>
        <dbReference type="Proteomes" id="UP000267029"/>
    </source>
</evidence>
<feature type="compositionally biased region" description="Basic residues" evidence="8">
    <location>
        <begin position="496"/>
        <end position="505"/>
    </location>
</feature>
<dbReference type="SUPFAM" id="SSF52540">
    <property type="entry name" value="P-loop containing nucleoside triphosphate hydrolases"/>
    <property type="match status" value="1"/>
</dbReference>
<keyword evidence="5" id="KW-0067">ATP-binding</keyword>
<protein>
    <recommendedName>
        <fullName evidence="11">AAA+ ATPase domain-containing protein</fullName>
    </recommendedName>
</protein>
<name>A0A0R3UMZ0_MESCO</name>
<dbReference type="GO" id="GO:0006281">
    <property type="term" value="P:DNA repair"/>
    <property type="evidence" value="ECO:0007669"/>
    <property type="project" value="InterPro"/>
</dbReference>
<dbReference type="PANTHER" id="PTHR12172:SF0">
    <property type="entry name" value="CELL CYCLE CHECKPOINT PROTEIN RAD17"/>
    <property type="match status" value="1"/>
</dbReference>
<comment type="similarity">
    <text evidence="2">Belongs to the rad17/RAD24 family.</text>
</comment>
<dbReference type="STRING" id="53468.A0A0R3UMZ0"/>
<dbReference type="PANTHER" id="PTHR12172">
    <property type="entry name" value="CELL CYCLE CHECKPOINT PROTEIN RAD17"/>
    <property type="match status" value="1"/>
</dbReference>
<dbReference type="Pfam" id="PF04801">
    <property type="entry name" value="RPC5"/>
    <property type="match status" value="1"/>
</dbReference>
<proteinExistence type="inferred from homology"/>
<keyword evidence="6" id="KW-0539">Nucleus</keyword>
<dbReference type="OrthoDB" id="340681at2759"/>